<dbReference type="GO" id="GO:0005777">
    <property type="term" value="C:peroxisome"/>
    <property type="evidence" value="ECO:0007669"/>
    <property type="project" value="TreeGrafter"/>
</dbReference>
<keyword evidence="3 7" id="KW-0049">Antioxidant</keyword>
<dbReference type="PROSITE" id="PS51352">
    <property type="entry name" value="THIOREDOXIN_2"/>
    <property type="match status" value="1"/>
</dbReference>
<dbReference type="SUPFAM" id="SSF52833">
    <property type="entry name" value="Thioredoxin-like"/>
    <property type="match status" value="1"/>
</dbReference>
<dbReference type="GO" id="GO:0045454">
    <property type="term" value="P:cell redox homeostasis"/>
    <property type="evidence" value="ECO:0007669"/>
    <property type="project" value="TreeGrafter"/>
</dbReference>
<dbReference type="GO" id="GO:0042744">
    <property type="term" value="P:hydrogen peroxide catabolic process"/>
    <property type="evidence" value="ECO:0007669"/>
    <property type="project" value="TreeGrafter"/>
</dbReference>
<evidence type="ECO:0000259" key="8">
    <source>
        <dbReference type="PROSITE" id="PS51352"/>
    </source>
</evidence>
<name>A0A9W4TZC9_9ASCO</name>
<evidence type="ECO:0000256" key="2">
    <source>
        <dbReference type="ARBA" id="ARBA00022559"/>
    </source>
</evidence>
<sequence length="174" mass="18976">MSSEDFPTSPSPKYIPFSEEHESIVSCGAPVDLNLKSLFKDSTIVIASVPFAFSPTCTEEHIPDYIKHIDQFKSEGVDKIIVLSASDPFAMSAWGKALGVKDPANYIIFAHDVDLGIAKALGSDYIADLSKGGLGVRSQRYAGIIENGEIKYLESENELNFTEISSAETLLKRL</sequence>
<keyword evidence="5 7" id="KW-0676">Redox-active center</keyword>
<comment type="function">
    <text evidence="7">Thiol-specific peroxidase that catalyzes the reduction of hydrogen peroxide and organic hydroperoxides to water and alcohols, respectively. Plays a role in cell protection against oxidative stress by detoxifying peroxides.</text>
</comment>
<dbReference type="PANTHER" id="PTHR10430:SF16">
    <property type="entry name" value="PEROXIREDOXIN-5, MITOCHONDRIAL"/>
    <property type="match status" value="1"/>
</dbReference>
<keyword evidence="4 7" id="KW-0560">Oxidoreductase</keyword>
<feature type="active site" description="Cysteine sulfenic acid (-SOH) intermediate" evidence="6">
    <location>
        <position position="57"/>
    </location>
</feature>
<dbReference type="Gene3D" id="3.40.30.10">
    <property type="entry name" value="Glutaredoxin"/>
    <property type="match status" value="1"/>
</dbReference>
<dbReference type="InterPro" id="IPR013740">
    <property type="entry name" value="Redoxin"/>
</dbReference>
<dbReference type="Proteomes" id="UP001152885">
    <property type="component" value="Unassembled WGS sequence"/>
</dbReference>
<accession>A0A9W4TZC9</accession>
<comment type="similarity">
    <text evidence="1 7">Belongs to the peroxiredoxin family. Prx5 subfamily.</text>
</comment>
<dbReference type="GO" id="GO:0034599">
    <property type="term" value="P:cellular response to oxidative stress"/>
    <property type="evidence" value="ECO:0007669"/>
    <property type="project" value="InterPro"/>
</dbReference>
<evidence type="ECO:0000256" key="6">
    <source>
        <dbReference type="PIRSR" id="PIRSR637944-1"/>
    </source>
</evidence>
<dbReference type="AlphaFoldDB" id="A0A9W4TZC9"/>
<proteinExistence type="inferred from homology"/>
<evidence type="ECO:0000313" key="10">
    <source>
        <dbReference type="Proteomes" id="UP001152885"/>
    </source>
</evidence>
<dbReference type="InterPro" id="IPR036249">
    <property type="entry name" value="Thioredoxin-like_sf"/>
</dbReference>
<protein>
    <recommendedName>
        <fullName evidence="8">Thioredoxin domain-containing protein</fullName>
    </recommendedName>
</protein>
<evidence type="ECO:0000256" key="5">
    <source>
        <dbReference type="ARBA" id="ARBA00023284"/>
    </source>
</evidence>
<gene>
    <name evidence="9" type="ORF">CANVERA_P3848</name>
</gene>
<dbReference type="EMBL" id="CANTUO010000004">
    <property type="protein sequence ID" value="CAI5759338.1"/>
    <property type="molecule type" value="Genomic_DNA"/>
</dbReference>
<keyword evidence="10" id="KW-1185">Reference proteome</keyword>
<evidence type="ECO:0000313" key="9">
    <source>
        <dbReference type="EMBL" id="CAI5759338.1"/>
    </source>
</evidence>
<dbReference type="GO" id="GO:0008379">
    <property type="term" value="F:thioredoxin peroxidase activity"/>
    <property type="evidence" value="ECO:0007669"/>
    <property type="project" value="InterPro"/>
</dbReference>
<dbReference type="OrthoDB" id="195498at2759"/>
<dbReference type="CDD" id="cd03013">
    <property type="entry name" value="PRX5_like"/>
    <property type="match status" value="1"/>
</dbReference>
<comment type="caution">
    <text evidence="9">The sequence shown here is derived from an EMBL/GenBank/DDBJ whole genome shotgun (WGS) entry which is preliminary data.</text>
</comment>
<dbReference type="Pfam" id="PF08534">
    <property type="entry name" value="Redoxin"/>
    <property type="match status" value="1"/>
</dbReference>
<dbReference type="GO" id="GO:0005739">
    <property type="term" value="C:mitochondrion"/>
    <property type="evidence" value="ECO:0007669"/>
    <property type="project" value="TreeGrafter"/>
</dbReference>
<evidence type="ECO:0000256" key="7">
    <source>
        <dbReference type="RuleBase" id="RU366011"/>
    </source>
</evidence>
<keyword evidence="2 7" id="KW-0575">Peroxidase</keyword>
<evidence type="ECO:0000256" key="1">
    <source>
        <dbReference type="ARBA" id="ARBA00010505"/>
    </source>
</evidence>
<dbReference type="InterPro" id="IPR037944">
    <property type="entry name" value="PRX5-like"/>
</dbReference>
<dbReference type="PANTHER" id="PTHR10430">
    <property type="entry name" value="PEROXIREDOXIN"/>
    <property type="match status" value="1"/>
</dbReference>
<feature type="domain" description="Thioredoxin" evidence="8">
    <location>
        <begin position="8"/>
        <end position="174"/>
    </location>
</feature>
<evidence type="ECO:0000256" key="3">
    <source>
        <dbReference type="ARBA" id="ARBA00022862"/>
    </source>
</evidence>
<evidence type="ECO:0000256" key="4">
    <source>
        <dbReference type="ARBA" id="ARBA00023002"/>
    </source>
</evidence>
<reference evidence="9" key="1">
    <citation type="submission" date="2022-12" db="EMBL/GenBank/DDBJ databases">
        <authorList>
            <person name="Brejova B."/>
        </authorList>
    </citation>
    <scope>NUCLEOTIDE SEQUENCE</scope>
</reference>
<dbReference type="InterPro" id="IPR013766">
    <property type="entry name" value="Thioredoxin_domain"/>
</dbReference>
<organism evidence="9 10">
    <name type="scientific">Candida verbasci</name>
    <dbReference type="NCBI Taxonomy" id="1227364"/>
    <lineage>
        <taxon>Eukaryota</taxon>
        <taxon>Fungi</taxon>
        <taxon>Dikarya</taxon>
        <taxon>Ascomycota</taxon>
        <taxon>Saccharomycotina</taxon>
        <taxon>Pichiomycetes</taxon>
        <taxon>Debaryomycetaceae</taxon>
        <taxon>Candida/Lodderomyces clade</taxon>
        <taxon>Candida</taxon>
    </lineage>
</organism>